<keyword evidence="2" id="KW-1185">Reference proteome</keyword>
<sequence>SLWEVAEKSEKEAEKKVYRVLIDQIWATGAVKERLNFLSLVTPNISPDSLHLLVSFLMEAIMGVKEHSEKARKAAFELLVVMGEKMKEGGSIRMDLVEGAMEEDGMAREASVEEFIKMVAASLAAEKDHTISAGVMSLS</sequence>
<feature type="non-terminal residue" evidence="1">
    <location>
        <position position="1"/>
    </location>
</feature>
<name>A0ACA9RAG0_9GLOM</name>
<protein>
    <submittedName>
        <fullName evidence="1">16627_t:CDS:1</fullName>
    </submittedName>
</protein>
<feature type="non-terminal residue" evidence="1">
    <location>
        <position position="139"/>
    </location>
</feature>
<evidence type="ECO:0000313" key="1">
    <source>
        <dbReference type="EMBL" id="CAG8784432.1"/>
    </source>
</evidence>
<proteinExistence type="predicted"/>
<gene>
    <name evidence="1" type="ORF">ACOLOM_LOCUS14476</name>
</gene>
<organism evidence="1 2">
    <name type="scientific">Acaulospora colombiana</name>
    <dbReference type="NCBI Taxonomy" id="27376"/>
    <lineage>
        <taxon>Eukaryota</taxon>
        <taxon>Fungi</taxon>
        <taxon>Fungi incertae sedis</taxon>
        <taxon>Mucoromycota</taxon>
        <taxon>Glomeromycotina</taxon>
        <taxon>Glomeromycetes</taxon>
        <taxon>Diversisporales</taxon>
        <taxon>Acaulosporaceae</taxon>
        <taxon>Acaulospora</taxon>
    </lineage>
</organism>
<dbReference type="Proteomes" id="UP000789525">
    <property type="component" value="Unassembled WGS sequence"/>
</dbReference>
<reference evidence="1" key="1">
    <citation type="submission" date="2021-06" db="EMBL/GenBank/DDBJ databases">
        <authorList>
            <person name="Kallberg Y."/>
            <person name="Tangrot J."/>
            <person name="Rosling A."/>
        </authorList>
    </citation>
    <scope>NUCLEOTIDE SEQUENCE</scope>
    <source>
        <strain evidence="1">CL356</strain>
    </source>
</reference>
<comment type="caution">
    <text evidence="1">The sequence shown here is derived from an EMBL/GenBank/DDBJ whole genome shotgun (WGS) entry which is preliminary data.</text>
</comment>
<dbReference type="EMBL" id="CAJVPT010074611">
    <property type="protein sequence ID" value="CAG8784432.1"/>
    <property type="molecule type" value="Genomic_DNA"/>
</dbReference>
<evidence type="ECO:0000313" key="2">
    <source>
        <dbReference type="Proteomes" id="UP000789525"/>
    </source>
</evidence>
<accession>A0ACA9RAG0</accession>